<evidence type="ECO:0000256" key="1">
    <source>
        <dbReference type="ARBA" id="ARBA00004141"/>
    </source>
</evidence>
<feature type="compositionally biased region" description="Low complexity" evidence="3">
    <location>
        <begin position="53"/>
        <end position="62"/>
    </location>
</feature>
<feature type="transmembrane region" description="Helical" evidence="4">
    <location>
        <begin position="343"/>
        <end position="363"/>
    </location>
</feature>
<feature type="transmembrane region" description="Helical" evidence="4">
    <location>
        <begin position="98"/>
        <end position="124"/>
    </location>
</feature>
<proteinExistence type="inferred from homology"/>
<dbReference type="GO" id="GO:0022857">
    <property type="term" value="F:transmembrane transporter activity"/>
    <property type="evidence" value="ECO:0007669"/>
    <property type="project" value="InterPro"/>
</dbReference>
<evidence type="ECO:0000256" key="2">
    <source>
        <dbReference type="ARBA" id="ARBA00006727"/>
    </source>
</evidence>
<comment type="subcellular location">
    <subcellularLocation>
        <location evidence="1">Membrane</location>
        <topology evidence="1">Multi-pass membrane protein</topology>
    </subcellularLocation>
</comment>
<dbReference type="EMBL" id="JAEPRB010000012">
    <property type="protein sequence ID" value="KAG2226893.1"/>
    <property type="molecule type" value="Genomic_DNA"/>
</dbReference>
<evidence type="ECO:0000259" key="5">
    <source>
        <dbReference type="PROSITE" id="PS50850"/>
    </source>
</evidence>
<feature type="transmembrane region" description="Helical" evidence="4">
    <location>
        <begin position="144"/>
        <end position="163"/>
    </location>
</feature>
<dbReference type="InterPro" id="IPR036259">
    <property type="entry name" value="MFS_trans_sf"/>
</dbReference>
<evidence type="ECO:0000256" key="3">
    <source>
        <dbReference type="SAM" id="MobiDB-lite"/>
    </source>
</evidence>
<reference evidence="6 7" key="1">
    <citation type="submission" date="2020-12" db="EMBL/GenBank/DDBJ databases">
        <title>Metabolic potential, ecology and presence of endohyphal bacteria is reflected in genomic diversity of Mucoromycotina.</title>
        <authorList>
            <person name="Muszewska A."/>
            <person name="Okrasinska A."/>
            <person name="Steczkiewicz K."/>
            <person name="Drgas O."/>
            <person name="Orlowska M."/>
            <person name="Perlinska-Lenart U."/>
            <person name="Aleksandrzak-Piekarczyk T."/>
            <person name="Szatraj K."/>
            <person name="Zielenkiewicz U."/>
            <person name="Pilsyk S."/>
            <person name="Malc E."/>
            <person name="Mieczkowski P."/>
            <person name="Kruszewska J.S."/>
            <person name="Biernat P."/>
            <person name="Pawlowska J."/>
        </authorList>
    </citation>
    <scope>NUCLEOTIDE SEQUENCE [LARGE SCALE GENOMIC DNA]</scope>
    <source>
        <strain evidence="6 7">CBS 142.35</strain>
    </source>
</reference>
<evidence type="ECO:0000313" key="7">
    <source>
        <dbReference type="Proteomes" id="UP000646827"/>
    </source>
</evidence>
<evidence type="ECO:0000313" key="6">
    <source>
        <dbReference type="EMBL" id="KAG2226893.1"/>
    </source>
</evidence>
<feature type="region of interest" description="Disordered" evidence="3">
    <location>
        <begin position="1"/>
        <end position="63"/>
    </location>
</feature>
<dbReference type="GO" id="GO:0016020">
    <property type="term" value="C:membrane"/>
    <property type="evidence" value="ECO:0007669"/>
    <property type="project" value="UniProtKB-SubCell"/>
</dbReference>
<dbReference type="InterPro" id="IPR050327">
    <property type="entry name" value="Proton-linked_MCT"/>
</dbReference>
<feature type="compositionally biased region" description="Polar residues" evidence="3">
    <location>
        <begin position="19"/>
        <end position="30"/>
    </location>
</feature>
<dbReference type="Gene3D" id="1.20.1250.20">
    <property type="entry name" value="MFS general substrate transporter like domains"/>
    <property type="match status" value="2"/>
</dbReference>
<feature type="transmembrane region" description="Helical" evidence="4">
    <location>
        <begin position="432"/>
        <end position="453"/>
    </location>
</feature>
<feature type="transmembrane region" description="Helical" evidence="4">
    <location>
        <begin position="459"/>
        <end position="482"/>
    </location>
</feature>
<dbReference type="CDD" id="cd17352">
    <property type="entry name" value="MFS_MCT_SLC16"/>
    <property type="match status" value="1"/>
</dbReference>
<keyword evidence="7" id="KW-1185">Reference proteome</keyword>
<feature type="transmembrane region" description="Helical" evidence="4">
    <location>
        <begin position="196"/>
        <end position="218"/>
    </location>
</feature>
<evidence type="ECO:0000256" key="4">
    <source>
        <dbReference type="SAM" id="Phobius"/>
    </source>
</evidence>
<dbReference type="InterPro" id="IPR011701">
    <property type="entry name" value="MFS"/>
</dbReference>
<dbReference type="PANTHER" id="PTHR11360">
    <property type="entry name" value="MONOCARBOXYLATE TRANSPORTER"/>
    <property type="match status" value="1"/>
</dbReference>
<dbReference type="PANTHER" id="PTHR11360:SF315">
    <property type="entry name" value="TRANSPORTER MCH2-RELATED"/>
    <property type="match status" value="1"/>
</dbReference>
<dbReference type="InterPro" id="IPR020846">
    <property type="entry name" value="MFS_dom"/>
</dbReference>
<dbReference type="AlphaFoldDB" id="A0A8H7SEA3"/>
<dbReference type="SUPFAM" id="SSF103473">
    <property type="entry name" value="MFS general substrate transporter"/>
    <property type="match status" value="1"/>
</dbReference>
<accession>A0A8H7SEA3</accession>
<dbReference type="Proteomes" id="UP000646827">
    <property type="component" value="Unassembled WGS sequence"/>
</dbReference>
<feature type="transmembrane region" description="Helical" evidence="4">
    <location>
        <begin position="397"/>
        <end position="420"/>
    </location>
</feature>
<comment type="similarity">
    <text evidence="2">Belongs to the major facilitator superfamily. Monocarboxylate porter (TC 2.A.1.13) family.</text>
</comment>
<comment type="caution">
    <text evidence="6">The sequence shown here is derived from an EMBL/GenBank/DDBJ whole genome shotgun (WGS) entry which is preliminary data.</text>
</comment>
<feature type="domain" description="Major facilitator superfamily (MFS) profile" evidence="5">
    <location>
        <begin position="301"/>
        <end position="495"/>
    </location>
</feature>
<organism evidence="6 7">
    <name type="scientific">Circinella minor</name>
    <dbReference type="NCBI Taxonomy" id="1195481"/>
    <lineage>
        <taxon>Eukaryota</taxon>
        <taxon>Fungi</taxon>
        <taxon>Fungi incertae sedis</taxon>
        <taxon>Mucoromycota</taxon>
        <taxon>Mucoromycotina</taxon>
        <taxon>Mucoromycetes</taxon>
        <taxon>Mucorales</taxon>
        <taxon>Lichtheimiaceae</taxon>
        <taxon>Circinella</taxon>
    </lineage>
</organism>
<feature type="compositionally biased region" description="Acidic residues" evidence="3">
    <location>
        <begin position="1"/>
        <end position="12"/>
    </location>
</feature>
<protein>
    <recommendedName>
        <fullName evidence="5">Major facilitator superfamily (MFS) profile domain-containing protein</fullName>
    </recommendedName>
</protein>
<sequence length="495" mass="53215">MNSPQEESEAESGNDATIVGQQTRKNSINLRNLRGDESEKPSNPTVANQNSTNDNNNDNNNNGVEIENAIERVQTNADQASVVEALPKDVCNNIPDGGYGWAIAFAGFLAYFVMFGIVTSYGIFSYAYATSTLQGKATTLELMTVGSVINVSLNVFSPLTVLLARLGTRFNYGLGAIFTSLGLFLASLSTEVWHLYLTQGVLFGFGCSFLYMSIATVIPQWFTTRRATAMGICSAGTGLGGLAISPLANSLIEKYGIHWAHIILGFFSLGVCALGTILMKDRLPRSYVKKQPIKSPFQFSLLKMPNFDIWLVGSVISLLGYLAPLFYLPKYAAHIGLDPTDSSNLLSILSAMGAVGRLGLGYAGDKIGRLNMFIITSILSGIFSYTIWPFATSFNILLVYCVLWGLTSGLYYALAAPITASVVGMDKLAPGLTMTFFLSAIAAMGAPICAAIQEATPGNGYIGIQMFNGSVYICGALICLYLKYRVANGNMLARC</sequence>
<gene>
    <name evidence="6" type="ORF">INT45_010172</name>
</gene>
<keyword evidence="4" id="KW-0472">Membrane</keyword>
<dbReference type="PROSITE" id="PS50850">
    <property type="entry name" value="MFS"/>
    <property type="match status" value="1"/>
</dbReference>
<dbReference type="Pfam" id="PF07690">
    <property type="entry name" value="MFS_1"/>
    <property type="match status" value="1"/>
</dbReference>
<feature type="transmembrane region" description="Helical" evidence="4">
    <location>
        <begin position="230"/>
        <end position="252"/>
    </location>
</feature>
<keyword evidence="4" id="KW-0812">Transmembrane</keyword>
<name>A0A8H7SEA3_9FUNG</name>
<feature type="transmembrane region" description="Helical" evidence="4">
    <location>
        <begin position="300"/>
        <end position="323"/>
    </location>
</feature>
<feature type="transmembrane region" description="Helical" evidence="4">
    <location>
        <begin position="370"/>
        <end position="391"/>
    </location>
</feature>
<feature type="transmembrane region" description="Helical" evidence="4">
    <location>
        <begin position="170"/>
        <end position="190"/>
    </location>
</feature>
<keyword evidence="4" id="KW-1133">Transmembrane helix</keyword>
<dbReference type="OrthoDB" id="5667at2759"/>
<feature type="transmembrane region" description="Helical" evidence="4">
    <location>
        <begin position="258"/>
        <end position="279"/>
    </location>
</feature>
<feature type="compositionally biased region" description="Polar residues" evidence="3">
    <location>
        <begin position="41"/>
        <end position="52"/>
    </location>
</feature>